<sequence length="91" mass="10047">MLWKKTGKWSARHDPTAQQITTLPTYPETDRFSIVSGEARCSWSLGHSTVKVTGNITGQRNRAADTVSQVRCVVASIRGNEVRNLGSFIDV</sequence>
<keyword evidence="2" id="KW-1185">Reference proteome</keyword>
<accession>A0A9W8UL80</accession>
<evidence type="ECO:0000313" key="2">
    <source>
        <dbReference type="Proteomes" id="UP001144673"/>
    </source>
</evidence>
<comment type="caution">
    <text evidence="1">The sequence shown here is derived from an EMBL/GenBank/DDBJ whole genome shotgun (WGS) entry which is preliminary data.</text>
</comment>
<dbReference type="Proteomes" id="UP001144673">
    <property type="component" value="Chromosome 4"/>
</dbReference>
<proteinExistence type="predicted"/>
<reference evidence="1" key="1">
    <citation type="journal article" date="2023" name="Access Microbiol">
        <title>De-novo genome assembly for Akanthomyces muscarius, a biocontrol agent of insect agricultural pests.</title>
        <authorList>
            <person name="Erdos Z."/>
            <person name="Studholme D.J."/>
            <person name="Raymond B."/>
            <person name="Sharma M."/>
        </authorList>
    </citation>
    <scope>NUCLEOTIDE SEQUENCE</scope>
    <source>
        <strain evidence="1">Ve6</strain>
    </source>
</reference>
<protein>
    <submittedName>
        <fullName evidence="1">Uncharacterized protein</fullName>
    </submittedName>
</protein>
<dbReference type="EMBL" id="JAJHUN010000009">
    <property type="protein sequence ID" value="KAJ4150800.1"/>
    <property type="molecule type" value="Genomic_DNA"/>
</dbReference>
<dbReference type="RefSeq" id="XP_056052514.1">
    <property type="nucleotide sequence ID" value="XM_056200690.1"/>
</dbReference>
<evidence type="ECO:0000313" key="1">
    <source>
        <dbReference type="EMBL" id="KAJ4150800.1"/>
    </source>
</evidence>
<dbReference type="KEGG" id="amus:LMH87_011534"/>
<dbReference type="GeneID" id="80898693"/>
<organism evidence="1 2">
    <name type="scientific">Akanthomyces muscarius</name>
    <name type="common">Entomopathogenic fungus</name>
    <name type="synonym">Lecanicillium muscarium</name>
    <dbReference type="NCBI Taxonomy" id="2231603"/>
    <lineage>
        <taxon>Eukaryota</taxon>
        <taxon>Fungi</taxon>
        <taxon>Dikarya</taxon>
        <taxon>Ascomycota</taxon>
        <taxon>Pezizomycotina</taxon>
        <taxon>Sordariomycetes</taxon>
        <taxon>Hypocreomycetidae</taxon>
        <taxon>Hypocreales</taxon>
        <taxon>Cordycipitaceae</taxon>
        <taxon>Akanthomyces</taxon>
    </lineage>
</organism>
<gene>
    <name evidence="1" type="ORF">LMH87_011534</name>
</gene>
<dbReference type="AlphaFoldDB" id="A0A9W8UL80"/>
<name>A0A9W8UL80_AKAMU</name>